<dbReference type="SMART" id="SM00129">
    <property type="entry name" value="KISc"/>
    <property type="match status" value="1"/>
</dbReference>
<comment type="caution">
    <text evidence="6">The sequence shown here is derived from an EMBL/GenBank/DDBJ whole genome shotgun (WGS) entry which is preliminary data.</text>
</comment>
<keyword evidence="6" id="KW-0378">Hydrolase</keyword>
<dbReference type="STRING" id="1141098.A0A1Y2EBX7"/>
<proteinExistence type="inferred from homology"/>
<dbReference type="OrthoDB" id="3176171at2759"/>
<dbReference type="InterPro" id="IPR001752">
    <property type="entry name" value="Kinesin_motor_dom"/>
</dbReference>
<dbReference type="GO" id="GO:0005524">
    <property type="term" value="F:ATP binding"/>
    <property type="evidence" value="ECO:0007669"/>
    <property type="project" value="UniProtKB-UniRule"/>
</dbReference>
<evidence type="ECO:0000256" key="4">
    <source>
        <dbReference type="SAM" id="MobiDB-lite"/>
    </source>
</evidence>
<dbReference type="PROSITE" id="PS50067">
    <property type="entry name" value="KINESIN_MOTOR_2"/>
    <property type="match status" value="1"/>
</dbReference>
<evidence type="ECO:0000256" key="3">
    <source>
        <dbReference type="PROSITE-ProRule" id="PRU00283"/>
    </source>
</evidence>
<accession>A0A1Y2EBX7</accession>
<evidence type="ECO:0000256" key="2">
    <source>
        <dbReference type="ARBA" id="ARBA00023175"/>
    </source>
</evidence>
<evidence type="ECO:0000313" key="7">
    <source>
        <dbReference type="Proteomes" id="UP000193689"/>
    </source>
</evidence>
<dbReference type="PANTHER" id="PTHR47968">
    <property type="entry name" value="CENTROMERE PROTEIN E"/>
    <property type="match status" value="1"/>
</dbReference>
<evidence type="ECO:0000256" key="1">
    <source>
        <dbReference type="ARBA" id="ARBA00023054"/>
    </source>
</evidence>
<comment type="similarity">
    <text evidence="3">Belongs to the TRAFAC class myosin-kinesin ATPase superfamily. Kinesin family.</text>
</comment>
<sequence length="554" mass="59994">MERFLLDNVALYQTLVKRFKPSPAVSYTRGGESTETPSPDIVVSVRIRPLLDEGLTSGFPCAVFPRADETGVVDVHDLYHHPRGRPILKSFNYQVDRLFGPEATTREIYDRQVEDLVSFAWNGGIGTLFAYGQTGSGKTTTISGLEQLTVTSLMRRGEGKSDRRKVYMTIIELAGNLAYDLLSSRKPISILEDSFGVTQLVGAEEHLLVQEGGDDSAAGLIERAASFRRTAPTLKNDVSSRTHSICLLRISTPDQPSGGSHGTSDGFLYLIDLAGSEAARDVASHGADRMRETREINISLSVLKDCIRGKAQADALASSASQGPNSQRQKKPPHVPFRQSTLTKVLKHVFDPVATAGKTKTVVVACVNPSLADVGPSKNTLRYAEMLRVSVPLSVKTKATGSSSNSEGEINSMVVGMAPPLVTSRPSSRDPDPAAVALPWRKRIRPGMVISWNPSSPSNDSGAIGILDTSKQQLAVVLCPEDAVGSRQPVNEAHRNVIRPQGGHNGYLCAQVMPGAVSGTYEVNLWQQVIVDVETMEKEVILEYDGTRYYHIAG</sequence>
<dbReference type="InterPro" id="IPR027417">
    <property type="entry name" value="P-loop_NTPase"/>
</dbReference>
<protein>
    <submittedName>
        <fullName evidence="6">p-loop containing nucleoside triphosphate hydrolase protein</fullName>
    </submittedName>
</protein>
<keyword evidence="1" id="KW-0175">Coiled coil</keyword>
<feature type="domain" description="Kinesin motor" evidence="5">
    <location>
        <begin position="40"/>
        <end position="390"/>
    </location>
</feature>
<feature type="binding site" evidence="3">
    <location>
        <begin position="132"/>
        <end position="139"/>
    </location>
    <ligand>
        <name>ATP</name>
        <dbReference type="ChEBI" id="CHEBI:30616"/>
    </ligand>
</feature>
<dbReference type="EMBL" id="MCFJ01000003">
    <property type="protein sequence ID" value="ORY69061.1"/>
    <property type="molecule type" value="Genomic_DNA"/>
</dbReference>
<reference evidence="6 7" key="1">
    <citation type="submission" date="2016-07" db="EMBL/GenBank/DDBJ databases">
        <title>Pervasive Adenine N6-methylation of Active Genes in Fungi.</title>
        <authorList>
            <consortium name="DOE Joint Genome Institute"/>
            <person name="Mondo S.J."/>
            <person name="Dannebaum R.O."/>
            <person name="Kuo R.C."/>
            <person name="Labutti K."/>
            <person name="Haridas S."/>
            <person name="Kuo A."/>
            <person name="Salamov A."/>
            <person name="Ahrendt S.R."/>
            <person name="Lipzen A."/>
            <person name="Sullivan W."/>
            <person name="Andreopoulos W.B."/>
            <person name="Clum A."/>
            <person name="Lindquist E."/>
            <person name="Daum C."/>
            <person name="Ramamoorthy G.K."/>
            <person name="Gryganskyi A."/>
            <person name="Culley D."/>
            <person name="Magnuson J.K."/>
            <person name="James T.Y."/>
            <person name="O'Malley M.A."/>
            <person name="Stajich J.E."/>
            <person name="Spatafora J.W."/>
            <person name="Visel A."/>
            <person name="Grigoriev I.V."/>
        </authorList>
    </citation>
    <scope>NUCLEOTIDE SEQUENCE [LARGE SCALE GENOMIC DNA]</scope>
    <source>
        <strain evidence="6 7">CBS 129021</strain>
    </source>
</reference>
<organism evidence="6 7">
    <name type="scientific">Pseudomassariella vexata</name>
    <dbReference type="NCBI Taxonomy" id="1141098"/>
    <lineage>
        <taxon>Eukaryota</taxon>
        <taxon>Fungi</taxon>
        <taxon>Dikarya</taxon>
        <taxon>Ascomycota</taxon>
        <taxon>Pezizomycotina</taxon>
        <taxon>Sordariomycetes</taxon>
        <taxon>Xylariomycetidae</taxon>
        <taxon>Amphisphaeriales</taxon>
        <taxon>Pseudomassariaceae</taxon>
        <taxon>Pseudomassariella</taxon>
    </lineage>
</organism>
<dbReference type="InterPro" id="IPR027640">
    <property type="entry name" value="Kinesin-like_fam"/>
</dbReference>
<dbReference type="InParanoid" id="A0A1Y2EBX7"/>
<dbReference type="Proteomes" id="UP000193689">
    <property type="component" value="Unassembled WGS sequence"/>
</dbReference>
<keyword evidence="7" id="KW-1185">Reference proteome</keyword>
<dbReference type="PANTHER" id="PTHR47968:SF75">
    <property type="entry name" value="CENTROMERE-ASSOCIATED PROTEIN E"/>
    <property type="match status" value="1"/>
</dbReference>
<dbReference type="SUPFAM" id="SSF52540">
    <property type="entry name" value="P-loop containing nucleoside triphosphate hydrolases"/>
    <property type="match status" value="1"/>
</dbReference>
<dbReference type="Gene3D" id="3.40.850.10">
    <property type="entry name" value="Kinesin motor domain"/>
    <property type="match status" value="1"/>
</dbReference>
<gene>
    <name evidence="6" type="ORF">BCR38DRAFT_425174</name>
</gene>
<keyword evidence="2 3" id="KW-0505">Motor protein</keyword>
<feature type="region of interest" description="Disordered" evidence="4">
    <location>
        <begin position="314"/>
        <end position="337"/>
    </location>
</feature>
<dbReference type="PRINTS" id="PR00380">
    <property type="entry name" value="KINESINHEAVY"/>
</dbReference>
<dbReference type="InterPro" id="IPR036961">
    <property type="entry name" value="Kinesin_motor_dom_sf"/>
</dbReference>
<dbReference type="Pfam" id="PF00225">
    <property type="entry name" value="Kinesin"/>
    <property type="match status" value="1"/>
</dbReference>
<name>A0A1Y2EBX7_9PEZI</name>
<dbReference type="GeneID" id="63775916"/>
<evidence type="ECO:0000313" key="6">
    <source>
        <dbReference type="EMBL" id="ORY69061.1"/>
    </source>
</evidence>
<dbReference type="GO" id="GO:0008017">
    <property type="term" value="F:microtubule binding"/>
    <property type="evidence" value="ECO:0007669"/>
    <property type="project" value="InterPro"/>
</dbReference>
<keyword evidence="3" id="KW-0067">ATP-binding</keyword>
<dbReference type="AlphaFoldDB" id="A0A1Y2EBX7"/>
<dbReference type="GO" id="GO:0003777">
    <property type="term" value="F:microtubule motor activity"/>
    <property type="evidence" value="ECO:0007669"/>
    <property type="project" value="InterPro"/>
</dbReference>
<dbReference type="GO" id="GO:0007018">
    <property type="term" value="P:microtubule-based movement"/>
    <property type="evidence" value="ECO:0007669"/>
    <property type="project" value="InterPro"/>
</dbReference>
<dbReference type="GO" id="GO:0016787">
    <property type="term" value="F:hydrolase activity"/>
    <property type="evidence" value="ECO:0007669"/>
    <property type="project" value="UniProtKB-KW"/>
</dbReference>
<keyword evidence="3" id="KW-0547">Nucleotide-binding</keyword>
<dbReference type="RefSeq" id="XP_040719348.1">
    <property type="nucleotide sequence ID" value="XM_040859704.1"/>
</dbReference>
<evidence type="ECO:0000259" key="5">
    <source>
        <dbReference type="PROSITE" id="PS50067"/>
    </source>
</evidence>